<dbReference type="Gene3D" id="3.10.400.10">
    <property type="entry name" value="Sulfate adenylyltransferase"/>
    <property type="match status" value="1"/>
</dbReference>
<keyword evidence="2 8" id="KW-0808">Transferase</keyword>
<dbReference type="GO" id="GO:0070814">
    <property type="term" value="P:hydrogen sulfide biosynthetic process"/>
    <property type="evidence" value="ECO:0007669"/>
    <property type="project" value="UniProtKB-UniRule"/>
</dbReference>
<dbReference type="GO" id="GO:0000103">
    <property type="term" value="P:sulfate assimilation"/>
    <property type="evidence" value="ECO:0007669"/>
    <property type="project" value="UniProtKB-UniRule"/>
</dbReference>
<dbReference type="PANTHER" id="PTHR43509">
    <property type="match status" value="1"/>
</dbReference>
<feature type="domain" description="Sulphate adenylyltransferase catalytic" evidence="9">
    <location>
        <begin position="175"/>
        <end position="382"/>
    </location>
</feature>
<gene>
    <name evidence="8 11" type="primary">sat</name>
    <name evidence="11" type="ORF">FZC85_15975</name>
</gene>
<evidence type="ECO:0000256" key="7">
    <source>
        <dbReference type="ARBA" id="ARBA00049370"/>
    </source>
</evidence>
<dbReference type="OrthoDB" id="9804504at2"/>
<dbReference type="Pfam" id="PF14306">
    <property type="entry name" value="PUA_2"/>
    <property type="match status" value="1"/>
</dbReference>
<dbReference type="InterPro" id="IPR014729">
    <property type="entry name" value="Rossmann-like_a/b/a_fold"/>
</dbReference>
<dbReference type="SUPFAM" id="SSF52374">
    <property type="entry name" value="Nucleotidylyl transferase"/>
    <property type="match status" value="1"/>
</dbReference>
<feature type="domain" description="ATP-sulfurylase PUA-like" evidence="10">
    <location>
        <begin position="8"/>
        <end position="165"/>
    </location>
</feature>
<dbReference type="EC" id="2.7.7.4" evidence="8"/>
<evidence type="ECO:0000256" key="5">
    <source>
        <dbReference type="ARBA" id="ARBA00022840"/>
    </source>
</evidence>
<dbReference type="Gene3D" id="3.40.50.620">
    <property type="entry name" value="HUPs"/>
    <property type="match status" value="1"/>
</dbReference>
<evidence type="ECO:0000259" key="9">
    <source>
        <dbReference type="Pfam" id="PF01747"/>
    </source>
</evidence>
<keyword evidence="3 8" id="KW-0548">Nucleotidyltransferase</keyword>
<dbReference type="PANTHER" id="PTHR43509:SF1">
    <property type="entry name" value="SULFATE ADENYLYLTRANSFERASE"/>
    <property type="match status" value="1"/>
</dbReference>
<keyword evidence="4 8" id="KW-0547">Nucleotide-binding</keyword>
<comment type="caution">
    <text evidence="11">The sequence shown here is derived from an EMBL/GenBank/DDBJ whole genome shotgun (WGS) entry which is preliminary data.</text>
</comment>
<evidence type="ECO:0000313" key="12">
    <source>
        <dbReference type="Proteomes" id="UP000324269"/>
    </source>
</evidence>
<proteinExistence type="inferred from homology"/>
<dbReference type="NCBIfam" id="NF003166">
    <property type="entry name" value="PRK04149.1"/>
    <property type="match status" value="1"/>
</dbReference>
<comment type="catalytic activity">
    <reaction evidence="7 8">
        <text>sulfate + ATP + H(+) = adenosine 5'-phosphosulfate + diphosphate</text>
        <dbReference type="Rhea" id="RHEA:18133"/>
        <dbReference type="ChEBI" id="CHEBI:15378"/>
        <dbReference type="ChEBI" id="CHEBI:16189"/>
        <dbReference type="ChEBI" id="CHEBI:30616"/>
        <dbReference type="ChEBI" id="CHEBI:33019"/>
        <dbReference type="ChEBI" id="CHEBI:58243"/>
        <dbReference type="EC" id="2.7.7.4"/>
    </reaction>
</comment>
<reference evidence="11 12" key="1">
    <citation type="submission" date="2019-08" db="EMBL/GenBank/DDBJ databases">
        <title>Bacillus genomes from the desert of Cuatro Cienegas, Coahuila.</title>
        <authorList>
            <person name="Olmedo-Alvarez G."/>
        </authorList>
    </citation>
    <scope>NUCLEOTIDE SEQUENCE [LARGE SCALE GENOMIC DNA]</scope>
    <source>
        <strain evidence="11 12">CH87b_3T</strain>
    </source>
</reference>
<dbReference type="InterPro" id="IPR015947">
    <property type="entry name" value="PUA-like_sf"/>
</dbReference>
<comment type="pathway">
    <text evidence="1 8">Sulfur metabolism; hydrogen sulfide biosynthesis; sulfite from sulfate: step 1/3.</text>
</comment>
<comment type="similarity">
    <text evidence="6 8">Belongs to the sulfate adenylyltransferase family.</text>
</comment>
<dbReference type="InterPro" id="IPR025980">
    <property type="entry name" value="ATP-Sase_PUA-like_dom"/>
</dbReference>
<accession>A0A5D4TX56</accession>
<dbReference type="InterPro" id="IPR024951">
    <property type="entry name" value="Sulfurylase_cat_dom"/>
</dbReference>
<evidence type="ECO:0000256" key="1">
    <source>
        <dbReference type="ARBA" id="ARBA00005048"/>
    </source>
</evidence>
<evidence type="ECO:0000256" key="8">
    <source>
        <dbReference type="HAMAP-Rule" id="MF_00066"/>
    </source>
</evidence>
<evidence type="ECO:0000313" key="11">
    <source>
        <dbReference type="EMBL" id="TYS84852.1"/>
    </source>
</evidence>
<dbReference type="HAMAP" id="MF_00066">
    <property type="entry name" value="Sulf_adenylyltr"/>
    <property type="match status" value="1"/>
</dbReference>
<dbReference type="GO" id="GO:0004781">
    <property type="term" value="F:sulfate adenylyltransferase (ATP) activity"/>
    <property type="evidence" value="ECO:0007669"/>
    <property type="project" value="UniProtKB-UniRule"/>
</dbReference>
<sequence length="388" mass="44193">MKGEFIMITPHGGKLIDQVVKGKERDELLTRISSLPSITLDSWGLSDLVLIATGAFSPLQGFMNQKDYLNVLKDMRLANGMVWSLPITLPISKQLKESLSIGDTVFLKGEDGVAYGMMDIQEMYEYSKEAEALFVFKTLDKLHPGVQKTFTKEDVYVAGPVKLLQFPDCFTRDFLTPKQLRERYTELGWNTIVAFQTRNPIHRAHEYLQKTALENVDGLLIHPLVGDTKQDDIPAEIRMKSYKILLDEYYPKDRVLLSTFPAAMRYAGPREAVFHSLVRKNFGCSHFIVGRDHAGVGNYYGTFDAQEIFSEFTKEEIGIEILKFEHAFYCIKCATMATTKTCPHDEEFHIHLSGTKVRKMLKDGITPPEEFSRPEVIEVLINEMSRDS</sequence>
<organism evidence="11 12">
    <name type="scientific">Rossellomorea aquimaris</name>
    <dbReference type="NCBI Taxonomy" id="189382"/>
    <lineage>
        <taxon>Bacteria</taxon>
        <taxon>Bacillati</taxon>
        <taxon>Bacillota</taxon>
        <taxon>Bacilli</taxon>
        <taxon>Bacillales</taxon>
        <taxon>Bacillaceae</taxon>
        <taxon>Rossellomorea</taxon>
    </lineage>
</organism>
<evidence type="ECO:0000256" key="2">
    <source>
        <dbReference type="ARBA" id="ARBA00022679"/>
    </source>
</evidence>
<dbReference type="InterPro" id="IPR002650">
    <property type="entry name" value="Sulphate_adenylyltransferase"/>
</dbReference>
<name>A0A5D4TX56_9BACI</name>
<evidence type="ECO:0000256" key="6">
    <source>
        <dbReference type="ARBA" id="ARBA00037980"/>
    </source>
</evidence>
<dbReference type="CDD" id="cd00517">
    <property type="entry name" value="ATPS"/>
    <property type="match status" value="1"/>
</dbReference>
<dbReference type="EMBL" id="VTEZ01000004">
    <property type="protein sequence ID" value="TYS84852.1"/>
    <property type="molecule type" value="Genomic_DNA"/>
</dbReference>
<protein>
    <recommendedName>
        <fullName evidence="8">Sulfate adenylyltransferase</fullName>
        <ecNumber evidence="8">2.7.7.4</ecNumber>
    </recommendedName>
    <alternativeName>
        <fullName evidence="8">ATP-sulfurylase</fullName>
    </alternativeName>
    <alternativeName>
        <fullName evidence="8">Sulfate adenylate transferase</fullName>
        <shortName evidence="8">SAT</shortName>
    </alternativeName>
</protein>
<dbReference type="InterPro" id="IPR020792">
    <property type="entry name" value="SO4_adenylyltransferase_pro"/>
</dbReference>
<dbReference type="Proteomes" id="UP000324269">
    <property type="component" value="Unassembled WGS sequence"/>
</dbReference>
<dbReference type="UniPathway" id="UPA00140">
    <property type="reaction ID" value="UER00204"/>
</dbReference>
<dbReference type="GO" id="GO:0005524">
    <property type="term" value="F:ATP binding"/>
    <property type="evidence" value="ECO:0007669"/>
    <property type="project" value="UniProtKB-KW"/>
</dbReference>
<keyword evidence="5 8" id="KW-0067">ATP-binding</keyword>
<evidence type="ECO:0000256" key="4">
    <source>
        <dbReference type="ARBA" id="ARBA00022741"/>
    </source>
</evidence>
<evidence type="ECO:0000259" key="10">
    <source>
        <dbReference type="Pfam" id="PF14306"/>
    </source>
</evidence>
<dbReference type="AlphaFoldDB" id="A0A5D4TX56"/>
<dbReference type="NCBIfam" id="TIGR00339">
    <property type="entry name" value="sopT"/>
    <property type="match status" value="1"/>
</dbReference>
<dbReference type="SUPFAM" id="SSF88697">
    <property type="entry name" value="PUA domain-like"/>
    <property type="match status" value="1"/>
</dbReference>
<dbReference type="Pfam" id="PF01747">
    <property type="entry name" value="ATP-sulfurylase"/>
    <property type="match status" value="1"/>
</dbReference>
<evidence type="ECO:0000256" key="3">
    <source>
        <dbReference type="ARBA" id="ARBA00022695"/>
    </source>
</evidence>